<evidence type="ECO:0000256" key="1">
    <source>
        <dbReference type="SAM" id="MobiDB-lite"/>
    </source>
</evidence>
<keyword evidence="2" id="KW-1133">Transmembrane helix</keyword>
<keyword evidence="4" id="KW-1185">Reference proteome</keyword>
<sequence length="462" mass="49034">MVNRDQPVATERTGSSSGRTSSPTARRRLGDWLYRPTPRTPWYEGAVVLLLSAAVALFRLPPGRLDTIWAEDGVVFLRQAEESMGLGPLFRPYSGYLHLLPRLVAEVASWLPLHLAGLVFSISAALVVGTASWSVWVFGRAHLPSPWLRGGLAAAVALVPAGGLEAADNVANSHWFLIFAAFWALIGRRRSAWGHVLPALIVMLAALSDPLAVVLLPLALGRLVLLPRREWWVAGTYLIAMTVQLIVVLSAERTTGARPAAMEIAFGYALRVVSTSIVGNGGTQRLVGAGGRELVWTVGVVVAAALLVALLFSRPERRPLIVTAAVASVGLFCVESLFALNVEYPPAGALANDLHLSARYTIVPSLLLLSALAVAAQGVAERLSGSWRALVLVTALVPVALMAGFDYRSEPDPRATAPEWSDSVEGAEQECAAGGPDQVVVLPIAPTEPWAVELTCGIVTGG</sequence>
<feature type="transmembrane region" description="Helical" evidence="2">
    <location>
        <begin position="261"/>
        <end position="282"/>
    </location>
</feature>
<reference evidence="3 4" key="1">
    <citation type="submission" date="2014-07" db="EMBL/GenBank/DDBJ databases">
        <title>Biosystematic studies on Modestobacter strains isolated from extreme hyper-arid desert soil and from historic building.</title>
        <authorList>
            <person name="Bukarasam K."/>
            <person name="Bull A."/>
            <person name="Girard G."/>
            <person name="van Wezel G."/>
            <person name="Goodfellow M."/>
        </authorList>
    </citation>
    <scope>NUCLEOTIDE SEQUENCE [LARGE SCALE GENOMIC DNA]</scope>
    <source>
        <strain evidence="3 4">KNN45-2b</strain>
    </source>
</reference>
<feature type="transmembrane region" description="Helical" evidence="2">
    <location>
        <begin position="199"/>
        <end position="219"/>
    </location>
</feature>
<organism evidence="3 4">
    <name type="scientific">Modestobacter caceresii</name>
    <dbReference type="NCBI Taxonomy" id="1522368"/>
    <lineage>
        <taxon>Bacteria</taxon>
        <taxon>Bacillati</taxon>
        <taxon>Actinomycetota</taxon>
        <taxon>Actinomycetes</taxon>
        <taxon>Geodermatophilales</taxon>
        <taxon>Geodermatophilaceae</taxon>
        <taxon>Modestobacter</taxon>
    </lineage>
</organism>
<accession>A0A098YC88</accession>
<dbReference type="RefSeq" id="WP_036333783.1">
    <property type="nucleotide sequence ID" value="NZ_JPMX01000011.1"/>
</dbReference>
<feature type="transmembrane region" description="Helical" evidence="2">
    <location>
        <begin position="115"/>
        <end position="139"/>
    </location>
</feature>
<gene>
    <name evidence="3" type="ORF">IN07_03865</name>
</gene>
<feature type="transmembrane region" description="Helical" evidence="2">
    <location>
        <begin position="231"/>
        <end position="249"/>
    </location>
</feature>
<feature type="transmembrane region" description="Helical" evidence="2">
    <location>
        <begin position="170"/>
        <end position="187"/>
    </location>
</feature>
<dbReference type="STRING" id="1522368.IN07_03865"/>
<feature type="region of interest" description="Disordered" evidence="1">
    <location>
        <begin position="1"/>
        <end position="24"/>
    </location>
</feature>
<keyword evidence="2" id="KW-0472">Membrane</keyword>
<protein>
    <submittedName>
        <fullName evidence="3">Uncharacterized protein</fullName>
    </submittedName>
</protein>
<evidence type="ECO:0000256" key="2">
    <source>
        <dbReference type="SAM" id="Phobius"/>
    </source>
</evidence>
<name>A0A098YC88_9ACTN</name>
<feature type="transmembrane region" description="Helical" evidence="2">
    <location>
        <begin position="387"/>
        <end position="405"/>
    </location>
</feature>
<dbReference type="EMBL" id="JPMX01000011">
    <property type="protein sequence ID" value="KGH48099.1"/>
    <property type="molecule type" value="Genomic_DNA"/>
</dbReference>
<dbReference type="OrthoDB" id="4578799at2"/>
<evidence type="ECO:0000313" key="4">
    <source>
        <dbReference type="Proteomes" id="UP000029713"/>
    </source>
</evidence>
<comment type="caution">
    <text evidence="3">The sequence shown here is derived from an EMBL/GenBank/DDBJ whole genome shotgun (WGS) entry which is preliminary data.</text>
</comment>
<keyword evidence="2" id="KW-0812">Transmembrane</keyword>
<dbReference type="AlphaFoldDB" id="A0A098YC88"/>
<feature type="transmembrane region" description="Helical" evidence="2">
    <location>
        <begin position="294"/>
        <end position="313"/>
    </location>
</feature>
<feature type="compositionally biased region" description="Low complexity" evidence="1">
    <location>
        <begin position="9"/>
        <end position="24"/>
    </location>
</feature>
<dbReference type="Proteomes" id="UP000029713">
    <property type="component" value="Unassembled WGS sequence"/>
</dbReference>
<feature type="transmembrane region" description="Helical" evidence="2">
    <location>
        <begin position="320"/>
        <end position="340"/>
    </location>
</feature>
<evidence type="ECO:0000313" key="3">
    <source>
        <dbReference type="EMBL" id="KGH48099.1"/>
    </source>
</evidence>
<proteinExistence type="predicted"/>
<feature type="transmembrane region" description="Helical" evidence="2">
    <location>
        <begin position="360"/>
        <end position="380"/>
    </location>
</feature>